<proteinExistence type="predicted"/>
<dbReference type="EMBL" id="BMVX01000003">
    <property type="protein sequence ID" value="GGZ52141.1"/>
    <property type="molecule type" value="Genomic_DNA"/>
</dbReference>
<feature type="chain" id="PRO_5037034256" evidence="1">
    <location>
        <begin position="16"/>
        <end position="484"/>
    </location>
</feature>
<evidence type="ECO:0000256" key="1">
    <source>
        <dbReference type="SAM" id="SignalP"/>
    </source>
</evidence>
<evidence type="ECO:0000313" key="2">
    <source>
        <dbReference type="EMBL" id="GGZ52141.1"/>
    </source>
</evidence>
<reference evidence="2" key="2">
    <citation type="submission" date="2020-09" db="EMBL/GenBank/DDBJ databases">
        <authorList>
            <person name="Sun Q."/>
            <person name="Ohkuma M."/>
        </authorList>
    </citation>
    <scope>NUCLEOTIDE SEQUENCE</scope>
    <source>
        <strain evidence="2">JCM 4834</strain>
    </source>
</reference>
<dbReference type="InterPro" id="IPR010866">
    <property type="entry name" value="A-2_8-polyST"/>
</dbReference>
<protein>
    <submittedName>
        <fullName evidence="2">Uncharacterized protein</fullName>
    </submittedName>
</protein>
<comment type="caution">
    <text evidence="2">The sequence shown here is derived from an EMBL/GenBank/DDBJ whole genome shotgun (WGS) entry which is preliminary data.</text>
</comment>
<feature type="signal peptide" evidence="1">
    <location>
        <begin position="1"/>
        <end position="15"/>
    </location>
</feature>
<name>A0A918QJ49_9ACTN</name>
<accession>A0A918QJ49</accession>
<organism evidence="2 3">
    <name type="scientific">Streptomyces subrutilus</name>
    <dbReference type="NCBI Taxonomy" id="36818"/>
    <lineage>
        <taxon>Bacteria</taxon>
        <taxon>Bacillati</taxon>
        <taxon>Actinomycetota</taxon>
        <taxon>Actinomycetes</taxon>
        <taxon>Kitasatosporales</taxon>
        <taxon>Streptomycetaceae</taxon>
        <taxon>Streptomyces</taxon>
    </lineage>
</organism>
<dbReference type="RefSeq" id="WP_229885988.1">
    <property type="nucleotide sequence ID" value="NZ_BMVX01000003.1"/>
</dbReference>
<keyword evidence="1" id="KW-0732">Signal</keyword>
<dbReference type="Proteomes" id="UP000634660">
    <property type="component" value="Unassembled WGS sequence"/>
</dbReference>
<reference evidence="2" key="1">
    <citation type="journal article" date="2014" name="Int. J. Syst. Evol. Microbiol.">
        <title>Complete genome sequence of Corynebacterium casei LMG S-19264T (=DSM 44701T), isolated from a smear-ripened cheese.</title>
        <authorList>
            <consortium name="US DOE Joint Genome Institute (JGI-PGF)"/>
            <person name="Walter F."/>
            <person name="Albersmeier A."/>
            <person name="Kalinowski J."/>
            <person name="Ruckert C."/>
        </authorList>
    </citation>
    <scope>NUCLEOTIDE SEQUENCE</scope>
    <source>
        <strain evidence="2">JCM 4834</strain>
    </source>
</reference>
<dbReference type="Pfam" id="PF07388">
    <property type="entry name" value="A-2_8-polyST"/>
    <property type="match status" value="1"/>
</dbReference>
<gene>
    <name evidence="2" type="ORF">GCM10010371_09490</name>
</gene>
<evidence type="ECO:0000313" key="3">
    <source>
        <dbReference type="Proteomes" id="UP000634660"/>
    </source>
</evidence>
<sequence>MTTSRSASTSTGAHAAAGTAATAAPPTQVFLVSTLYGAASLAAGVDAGLFPPARRRILLTSNHAVTAEVAPGVARVPGFAALRTRFDEVLDWNAVIAPQHPSTWAPRAEDVPLWERQLRTLWGLGEDRVELVVESLQVPPAQSLCRLFPGAAVDVYADGLMSYGPTRFRLDPQLGMRVRRVLHPDLVPGLEPLLLTEFGVRAEVLPAEALLKVFAELADLADPAELAELPGRAELPEPGAGEGPALLLGQYLSALDLMTPEEEERLHVSMVRGAHALGHRELVFKPHPGAPLVSSRRAELEAERLGARLTVVAAPVPAETLYRRLRPALVVGCFSTGLLTAATLYGLPVARTGTEAVLARLTPYPNSNRVPLALVDALLPDLADADAVRAWRAPGPERVRAELAGLLTAVGYTMQPRILAAHRDRAEAYLAALPAPGVWPYATRRRLTALGLPGGVPARLAFLPRSRSVRRAVRRLGRLRRSLS</sequence>
<dbReference type="AlphaFoldDB" id="A0A918QJ49"/>